<dbReference type="PIRSF" id="PIRSF000429">
    <property type="entry name" value="Ac-CoA_Ac_transf"/>
    <property type="match status" value="1"/>
</dbReference>
<dbReference type="InterPro" id="IPR002155">
    <property type="entry name" value="Thiolase"/>
</dbReference>
<dbReference type="EMBL" id="JBHTLX010000005">
    <property type="protein sequence ID" value="MFD1246805.1"/>
    <property type="molecule type" value="Genomic_DNA"/>
</dbReference>
<evidence type="ECO:0000259" key="1">
    <source>
        <dbReference type="Pfam" id="PF22691"/>
    </source>
</evidence>
<dbReference type="Proteomes" id="UP001597229">
    <property type="component" value="Unassembled WGS sequence"/>
</dbReference>
<accession>A0ABW3VVJ4</accession>
<sequence length="371" mass="39513">MTELTRRSGRSVLSLAREAALTACAAAGLSPDQVDGVVQFSMYDDSVPAEALGAAIGARDLTYVMDFAQGGQSAAHMVAHAAMAVACGFAESIVVFRAMNGRSGVRIGQHSAVGGGTEFRYPIGFLAYPQVAALWARRYMIETGASELDFAAIAIAERRWAQQNPRAILREPLTEESYLASRWVAEPFRLPDCTTEVDGAAAVLVTSVERARDLRLTPAVIASAAWATHGFDLDMGSSLRYDDYLRNYAAHLADPLWRRAGVGPDDVDYAEVYDCFTGALALNMEGLGLCEPGGAGRFAREGHTSPGGRLPTNTHGGLLSEGYVHGMNTVTEAVWQMQGLAGERQVSKNDVAVVSSGAYLSGSAIVLTKDR</sequence>
<feature type="domain" description="Thiolase C-terminal" evidence="1">
    <location>
        <begin position="255"/>
        <end position="365"/>
    </location>
</feature>
<reference evidence="3" key="1">
    <citation type="journal article" date="2019" name="Int. J. Syst. Evol. Microbiol.">
        <title>The Global Catalogue of Microorganisms (GCM) 10K type strain sequencing project: providing services to taxonomists for standard genome sequencing and annotation.</title>
        <authorList>
            <consortium name="The Broad Institute Genomics Platform"/>
            <consortium name="The Broad Institute Genome Sequencing Center for Infectious Disease"/>
            <person name="Wu L."/>
            <person name="Ma J."/>
        </authorList>
    </citation>
    <scope>NUCLEOTIDE SEQUENCE [LARGE SCALE GENOMIC DNA]</scope>
    <source>
        <strain evidence="3">CCUG 52478</strain>
    </source>
</reference>
<dbReference type="Pfam" id="PF22691">
    <property type="entry name" value="Thiolase_C_1"/>
    <property type="match status" value="1"/>
</dbReference>
<dbReference type="CDD" id="cd00829">
    <property type="entry name" value="SCP-x_thiolase"/>
    <property type="match status" value="1"/>
</dbReference>
<dbReference type="PANTHER" id="PTHR42870">
    <property type="entry name" value="ACETYL-COA C-ACETYLTRANSFERASE"/>
    <property type="match status" value="1"/>
</dbReference>
<dbReference type="Gene3D" id="3.40.47.10">
    <property type="match status" value="1"/>
</dbReference>
<keyword evidence="3" id="KW-1185">Reference proteome</keyword>
<gene>
    <name evidence="2" type="ORF">ACFQ3F_03290</name>
</gene>
<comment type="caution">
    <text evidence="2">The sequence shown here is derived from an EMBL/GenBank/DDBJ whole genome shotgun (WGS) entry which is preliminary data.</text>
</comment>
<evidence type="ECO:0000313" key="3">
    <source>
        <dbReference type="Proteomes" id="UP001597229"/>
    </source>
</evidence>
<protein>
    <submittedName>
        <fullName evidence="2">Lipid-transfer protein</fullName>
    </submittedName>
</protein>
<organism evidence="2 3">
    <name type="scientific">Nocardioides ginsengisoli</name>
    <dbReference type="NCBI Taxonomy" id="363868"/>
    <lineage>
        <taxon>Bacteria</taxon>
        <taxon>Bacillati</taxon>
        <taxon>Actinomycetota</taxon>
        <taxon>Actinomycetes</taxon>
        <taxon>Propionibacteriales</taxon>
        <taxon>Nocardioidaceae</taxon>
        <taxon>Nocardioides</taxon>
    </lineage>
</organism>
<dbReference type="RefSeq" id="WP_367917717.1">
    <property type="nucleotide sequence ID" value="NZ_BAABAC010000005.1"/>
</dbReference>
<dbReference type="InterPro" id="IPR016039">
    <property type="entry name" value="Thiolase-like"/>
</dbReference>
<evidence type="ECO:0000313" key="2">
    <source>
        <dbReference type="EMBL" id="MFD1246805.1"/>
    </source>
</evidence>
<dbReference type="SUPFAM" id="SSF53901">
    <property type="entry name" value="Thiolase-like"/>
    <property type="match status" value="2"/>
</dbReference>
<name>A0ABW3VVJ4_9ACTN</name>
<proteinExistence type="predicted"/>
<dbReference type="InterPro" id="IPR055140">
    <property type="entry name" value="Thiolase_C_2"/>
</dbReference>
<dbReference type="PANTHER" id="PTHR42870:SF1">
    <property type="entry name" value="NON-SPECIFIC LIPID-TRANSFER PROTEIN-LIKE 2"/>
    <property type="match status" value="1"/>
</dbReference>